<dbReference type="Pfam" id="PF03756">
    <property type="entry name" value="AfsA"/>
    <property type="match status" value="1"/>
</dbReference>
<protein>
    <recommendedName>
        <fullName evidence="1">A-factor biosynthesis hotdog domain-containing protein</fullName>
    </recommendedName>
</protein>
<organism evidence="2 3">
    <name type="scientific">Delftia acidovorans</name>
    <name type="common">Pseudomonas acidovorans</name>
    <name type="synonym">Comamonas acidovorans</name>
    <dbReference type="NCBI Taxonomy" id="80866"/>
    <lineage>
        <taxon>Bacteria</taxon>
        <taxon>Pseudomonadati</taxon>
        <taxon>Pseudomonadota</taxon>
        <taxon>Betaproteobacteria</taxon>
        <taxon>Burkholderiales</taxon>
        <taxon>Comamonadaceae</taxon>
        <taxon>Delftia</taxon>
    </lineage>
</organism>
<name>A0A7T2S6S2_DELAC</name>
<reference evidence="2 3" key="1">
    <citation type="submission" date="2020-12" db="EMBL/GenBank/DDBJ databases">
        <title>FDA dAtabase for Regulatory Grade micrObial Sequences (FDA-ARGOS): Supporting development and validation of Infectious Disease Dx tests.</title>
        <authorList>
            <person name="Sproer C."/>
            <person name="Gronow S."/>
            <person name="Severitt S."/>
            <person name="Schroder I."/>
            <person name="Tallon L."/>
            <person name="Sadzewicz L."/>
            <person name="Zhao X."/>
            <person name="Boylan J."/>
            <person name="Ott S."/>
            <person name="Bowen H."/>
            <person name="Vavikolanu K."/>
            <person name="Mehta A."/>
            <person name="Aluvathingal J."/>
            <person name="Nadendla S."/>
            <person name="Lowell S."/>
            <person name="Myers T."/>
            <person name="Yan Y."/>
            <person name="Sichtig H."/>
        </authorList>
    </citation>
    <scope>NUCLEOTIDE SEQUENCE [LARGE SCALE GENOMIC DNA]</scope>
    <source>
        <strain evidence="2 3">FDAARGOS_909</strain>
    </source>
</reference>
<dbReference type="AlphaFoldDB" id="A0A7T2S6S2"/>
<dbReference type="EMBL" id="CP065668">
    <property type="protein sequence ID" value="QPS09966.1"/>
    <property type="molecule type" value="Genomic_DNA"/>
</dbReference>
<evidence type="ECO:0000259" key="1">
    <source>
        <dbReference type="Pfam" id="PF03756"/>
    </source>
</evidence>
<proteinExistence type="predicted"/>
<dbReference type="Proteomes" id="UP000594778">
    <property type="component" value="Chromosome"/>
</dbReference>
<accession>A0A7T2S6S2</accession>
<evidence type="ECO:0000313" key="2">
    <source>
        <dbReference type="EMBL" id="QPS09966.1"/>
    </source>
</evidence>
<dbReference type="InterPro" id="IPR005509">
    <property type="entry name" value="AfsA_hotdog_dom"/>
</dbReference>
<dbReference type="RefSeq" id="WP_197956685.1">
    <property type="nucleotide sequence ID" value="NZ_CP065668.1"/>
</dbReference>
<sequence>MVQTIYVVGNKFHEFGKHESVKTLAEICEMIRTSSFDGLPAGTRIAPGQGLREADVQALHDHGLWSLAAHGVDVSPTLLRPSRASRVQTHKHHFRNSIISHPERIGNTHYRASLLLDERSELMGDHQTGQHIQGMVLVEAARQMFLAVTEEYFIGDAWVEPYYFVINEMSANFSAFVFPVEATLDYHIRSHDVANALRLAFDVTTSIFQAGEPAMEISFQFTAYHASRIKEAEDRQARKLLASLNVVAGAQLVDRPAGTQRLDA</sequence>
<feature type="domain" description="A-factor biosynthesis hotdog" evidence="1">
    <location>
        <begin position="90"/>
        <end position="222"/>
    </location>
</feature>
<gene>
    <name evidence="2" type="ORF">I6G66_08200</name>
</gene>
<evidence type="ECO:0000313" key="3">
    <source>
        <dbReference type="Proteomes" id="UP000594778"/>
    </source>
</evidence>